<comment type="caution">
    <text evidence="1">The sequence shown here is derived from an EMBL/GenBank/DDBJ whole genome shotgun (WGS) entry which is preliminary data.</text>
</comment>
<keyword evidence="2" id="KW-1185">Reference proteome</keyword>
<dbReference type="AlphaFoldDB" id="A0A3S0KCJ6"/>
<reference evidence="1 2" key="1">
    <citation type="submission" date="2018-12" db="EMBL/GenBank/DDBJ databases">
        <title>Deinococcus radiophilus ATCC 27603 genome sequencing and assembly.</title>
        <authorList>
            <person name="Maclea K.S."/>
            <person name="Maynard C.R."/>
        </authorList>
    </citation>
    <scope>NUCLEOTIDE SEQUENCE [LARGE SCALE GENOMIC DNA]</scope>
    <source>
        <strain evidence="1 2">ATCC 27603</strain>
    </source>
</reference>
<evidence type="ECO:0000313" key="2">
    <source>
        <dbReference type="Proteomes" id="UP000277766"/>
    </source>
</evidence>
<evidence type="ECO:0000313" key="1">
    <source>
        <dbReference type="EMBL" id="RTR27553.1"/>
    </source>
</evidence>
<proteinExistence type="predicted"/>
<name>A0A3S0KCJ6_9DEIO</name>
<protein>
    <submittedName>
        <fullName evidence="1">Uncharacterized protein</fullName>
    </submittedName>
</protein>
<dbReference type="Proteomes" id="UP000277766">
    <property type="component" value="Unassembled WGS sequence"/>
</dbReference>
<dbReference type="EMBL" id="RXPE01000010">
    <property type="protein sequence ID" value="RTR27553.1"/>
    <property type="molecule type" value="Genomic_DNA"/>
</dbReference>
<accession>A0A3S0KCJ6</accession>
<dbReference type="OrthoDB" id="74166at2"/>
<organism evidence="1 2">
    <name type="scientific">Deinococcus radiophilus</name>
    <dbReference type="NCBI Taxonomy" id="32062"/>
    <lineage>
        <taxon>Bacteria</taxon>
        <taxon>Thermotogati</taxon>
        <taxon>Deinococcota</taxon>
        <taxon>Deinococci</taxon>
        <taxon>Deinococcales</taxon>
        <taxon>Deinococcaceae</taxon>
        <taxon>Deinococcus</taxon>
    </lineage>
</organism>
<gene>
    <name evidence="1" type="ORF">EJ104_06665</name>
</gene>
<sequence>MTKTAARGSRASKFRTLMVLAPVALDLITRYRASQKAKRGRFYQPSRREKMLDSLLDQANRRFGRGNNTKRRGFF</sequence>